<keyword evidence="1" id="KW-0732">Signal</keyword>
<feature type="signal peptide" evidence="1">
    <location>
        <begin position="1"/>
        <end position="18"/>
    </location>
</feature>
<dbReference type="EMBL" id="CANHGI010000002">
    <property type="protein sequence ID" value="CAI5443688.1"/>
    <property type="molecule type" value="Genomic_DNA"/>
</dbReference>
<comment type="caution">
    <text evidence="2">The sequence shown here is derived from an EMBL/GenBank/DDBJ whole genome shotgun (WGS) entry which is preliminary data.</text>
</comment>
<gene>
    <name evidence="2" type="ORF">CAMP_LOCUS6325</name>
</gene>
<keyword evidence="3" id="KW-1185">Reference proteome</keyword>
<reference evidence="2" key="1">
    <citation type="submission" date="2022-11" db="EMBL/GenBank/DDBJ databases">
        <authorList>
            <person name="Kikuchi T."/>
        </authorList>
    </citation>
    <scope>NUCLEOTIDE SEQUENCE</scope>
    <source>
        <strain evidence="2">PS1010</strain>
    </source>
</reference>
<feature type="chain" id="PRO_5040380205" evidence="1">
    <location>
        <begin position="19"/>
        <end position="102"/>
    </location>
</feature>
<organism evidence="2 3">
    <name type="scientific">Caenorhabditis angaria</name>
    <dbReference type="NCBI Taxonomy" id="860376"/>
    <lineage>
        <taxon>Eukaryota</taxon>
        <taxon>Metazoa</taxon>
        <taxon>Ecdysozoa</taxon>
        <taxon>Nematoda</taxon>
        <taxon>Chromadorea</taxon>
        <taxon>Rhabditida</taxon>
        <taxon>Rhabditina</taxon>
        <taxon>Rhabditomorpha</taxon>
        <taxon>Rhabditoidea</taxon>
        <taxon>Rhabditidae</taxon>
        <taxon>Peloderinae</taxon>
        <taxon>Caenorhabditis</taxon>
    </lineage>
</organism>
<dbReference type="AlphaFoldDB" id="A0A9P1IF42"/>
<evidence type="ECO:0000256" key="1">
    <source>
        <dbReference type="SAM" id="SignalP"/>
    </source>
</evidence>
<name>A0A9P1IF42_9PELO</name>
<dbReference type="Proteomes" id="UP001152747">
    <property type="component" value="Unassembled WGS sequence"/>
</dbReference>
<protein>
    <submittedName>
        <fullName evidence="2">Uncharacterized protein</fullName>
    </submittedName>
</protein>
<evidence type="ECO:0000313" key="2">
    <source>
        <dbReference type="EMBL" id="CAI5443688.1"/>
    </source>
</evidence>
<sequence length="102" mass="11852">MKLFVIFSIFAMLPASSSAPTSDDIHDLLRGHKEKLLKNYSEDYVNQIWREALIQHGRTIRLVMKCFGLPYQATTKSFLLHNTVIRVPFCSARMRWSIRSAH</sequence>
<proteinExistence type="predicted"/>
<evidence type="ECO:0000313" key="3">
    <source>
        <dbReference type="Proteomes" id="UP001152747"/>
    </source>
</evidence>
<accession>A0A9P1IF42</accession>